<dbReference type="SUPFAM" id="SSF48452">
    <property type="entry name" value="TPR-like"/>
    <property type="match status" value="1"/>
</dbReference>
<dbReference type="InterPro" id="IPR011990">
    <property type="entry name" value="TPR-like_helical_dom_sf"/>
</dbReference>
<sequence length="159" mass="18366">MSTLDELFVRLREATTPMEIETLQSGIWQLWLTTGEHLLDKHLEAGMRALSAGNYTQAITDFTTLIELQPTYAEGWNKRATAYYLRGEYRASLADIRETLRREPRHFGALSGWASMLRTLADDRGLLRVLVRLEQLCPHWPGIQGQLHELRNRLNESEE</sequence>
<dbReference type="InterPro" id="IPR019734">
    <property type="entry name" value="TPR_rpt"/>
</dbReference>
<name>A0ABY4G6I2_9BACT</name>
<reference evidence="2" key="1">
    <citation type="submission" date="2022-04" db="EMBL/GenBank/DDBJ databases">
        <title>Hymenobacter sp. isolated from the air.</title>
        <authorList>
            <person name="Won M."/>
            <person name="Lee C.-M."/>
            <person name="Woen H.-Y."/>
            <person name="Kwon S.-W."/>
        </authorList>
    </citation>
    <scope>NUCLEOTIDE SEQUENCE</scope>
    <source>
        <strain evidence="2">5420S-77</strain>
    </source>
</reference>
<keyword evidence="3" id="KW-1185">Reference proteome</keyword>
<dbReference type="Proteomes" id="UP000830401">
    <property type="component" value="Chromosome"/>
</dbReference>
<gene>
    <name evidence="2" type="ORF">MUN86_00015</name>
</gene>
<dbReference type="SMART" id="SM00028">
    <property type="entry name" value="TPR"/>
    <property type="match status" value="2"/>
</dbReference>
<evidence type="ECO:0008006" key="4">
    <source>
        <dbReference type="Google" id="ProtNLM"/>
    </source>
</evidence>
<feature type="repeat" description="TPR" evidence="1">
    <location>
        <begin position="39"/>
        <end position="72"/>
    </location>
</feature>
<protein>
    <recommendedName>
        <fullName evidence="4">Tetratricopeptide repeat protein</fullName>
    </recommendedName>
</protein>
<keyword evidence="1" id="KW-0802">TPR repeat</keyword>
<dbReference type="Gene3D" id="1.25.40.10">
    <property type="entry name" value="Tetratricopeptide repeat domain"/>
    <property type="match status" value="1"/>
</dbReference>
<feature type="repeat" description="TPR" evidence="1">
    <location>
        <begin position="73"/>
        <end position="106"/>
    </location>
</feature>
<dbReference type="PROSITE" id="PS50005">
    <property type="entry name" value="TPR"/>
    <property type="match status" value="2"/>
</dbReference>
<evidence type="ECO:0000313" key="2">
    <source>
        <dbReference type="EMBL" id="UOQ66361.1"/>
    </source>
</evidence>
<evidence type="ECO:0000313" key="3">
    <source>
        <dbReference type="Proteomes" id="UP000830401"/>
    </source>
</evidence>
<organism evidence="2 3">
    <name type="scientific">Hymenobacter volaticus</name>
    <dbReference type="NCBI Taxonomy" id="2932254"/>
    <lineage>
        <taxon>Bacteria</taxon>
        <taxon>Pseudomonadati</taxon>
        <taxon>Bacteroidota</taxon>
        <taxon>Cytophagia</taxon>
        <taxon>Cytophagales</taxon>
        <taxon>Hymenobacteraceae</taxon>
        <taxon>Hymenobacter</taxon>
    </lineage>
</organism>
<dbReference type="EMBL" id="CP095061">
    <property type="protein sequence ID" value="UOQ66361.1"/>
    <property type="molecule type" value="Genomic_DNA"/>
</dbReference>
<proteinExistence type="predicted"/>
<evidence type="ECO:0000256" key="1">
    <source>
        <dbReference type="PROSITE-ProRule" id="PRU00339"/>
    </source>
</evidence>
<accession>A0ABY4G6I2</accession>
<dbReference type="RefSeq" id="WP_245120407.1">
    <property type="nucleotide sequence ID" value="NZ_CP095061.1"/>
</dbReference>